<dbReference type="KEGG" id="vta:B1307"/>
<dbReference type="InterPro" id="IPR029063">
    <property type="entry name" value="SAM-dependent_MTases_sf"/>
</dbReference>
<dbReference type="Pfam" id="PF08241">
    <property type="entry name" value="Methyltransf_11"/>
    <property type="match status" value="1"/>
</dbReference>
<dbReference type="AlphaFoldDB" id="A0A2N8ZLY4"/>
<dbReference type="CDD" id="cd02440">
    <property type="entry name" value="AdoMet_MTases"/>
    <property type="match status" value="1"/>
</dbReference>
<accession>A0A2N8ZLY4</accession>
<evidence type="ECO:0000313" key="2">
    <source>
        <dbReference type="EMBL" id="SON52918.1"/>
    </source>
</evidence>
<dbReference type="SUPFAM" id="SSF53335">
    <property type="entry name" value="S-adenosyl-L-methionine-dependent methyltransferases"/>
    <property type="match status" value="1"/>
</dbReference>
<reference evidence="2 3" key="1">
    <citation type="submission" date="2017-10" db="EMBL/GenBank/DDBJ databases">
        <authorList>
            <person name="Banno H."/>
            <person name="Chua N.-H."/>
        </authorList>
    </citation>
    <scope>NUCLEOTIDE SEQUENCE [LARGE SCALE GENOMIC DNA]</scope>
    <source>
        <strain evidence="2">Vibrio tapetis CECT4600</strain>
    </source>
</reference>
<dbReference type="Gene3D" id="3.40.50.150">
    <property type="entry name" value="Vaccinia Virus protein VP39"/>
    <property type="match status" value="1"/>
</dbReference>
<dbReference type="OrthoDB" id="9804312at2"/>
<feature type="domain" description="Methyltransferase type 11" evidence="1">
    <location>
        <begin position="40"/>
        <end position="131"/>
    </location>
</feature>
<dbReference type="GO" id="GO:0008757">
    <property type="term" value="F:S-adenosylmethionine-dependent methyltransferase activity"/>
    <property type="evidence" value="ECO:0007669"/>
    <property type="project" value="InterPro"/>
</dbReference>
<protein>
    <submittedName>
        <fullName evidence="2">SAM-dependent methyltransferase</fullName>
    </submittedName>
</protein>
<dbReference type="GO" id="GO:0032259">
    <property type="term" value="P:methylation"/>
    <property type="evidence" value="ECO:0007669"/>
    <property type="project" value="UniProtKB-KW"/>
</dbReference>
<gene>
    <name evidence="2" type="ORF">VTAP4600_B1307</name>
</gene>
<dbReference type="Proteomes" id="UP000235828">
    <property type="component" value="Chromosome B"/>
</dbReference>
<organism evidence="2 3">
    <name type="scientific">Vibrio tapetis subsp. tapetis</name>
    <dbReference type="NCBI Taxonomy" id="1671868"/>
    <lineage>
        <taxon>Bacteria</taxon>
        <taxon>Pseudomonadati</taxon>
        <taxon>Pseudomonadota</taxon>
        <taxon>Gammaproteobacteria</taxon>
        <taxon>Vibrionales</taxon>
        <taxon>Vibrionaceae</taxon>
        <taxon>Vibrio</taxon>
    </lineage>
</organism>
<dbReference type="InterPro" id="IPR013216">
    <property type="entry name" value="Methyltransf_11"/>
</dbReference>
<name>A0A2N8ZLY4_9VIBR</name>
<sequence length="197" mass="22571">MNRNKLLWQDYYQQTQNKPHHVRTQLAAELNKSGLNKAIDCGCGTGNDVRYLSQLGYQVSGFDVNEDSVALCRKRFAGDDSVHIAHSNFEQFEYSRCGVVIAHSSLYFSDPLYFVQTWQKISQSLQSRGVFSGDFLGIDDSWVLEGNHQTNPISRLQIEDLFSDFQIIQFDERNELGKTALGREKHWHTYSVVAVKN</sequence>
<evidence type="ECO:0000259" key="1">
    <source>
        <dbReference type="Pfam" id="PF08241"/>
    </source>
</evidence>
<keyword evidence="3" id="KW-1185">Reference proteome</keyword>
<dbReference type="RefSeq" id="WP_102525050.1">
    <property type="nucleotide sequence ID" value="NZ_LT960612.1"/>
</dbReference>
<dbReference type="EMBL" id="LT960612">
    <property type="protein sequence ID" value="SON52918.1"/>
    <property type="molecule type" value="Genomic_DNA"/>
</dbReference>
<proteinExistence type="predicted"/>
<evidence type="ECO:0000313" key="3">
    <source>
        <dbReference type="Proteomes" id="UP000235828"/>
    </source>
</evidence>
<dbReference type="PANTHER" id="PTHR43861">
    <property type="entry name" value="TRANS-ACONITATE 2-METHYLTRANSFERASE-RELATED"/>
    <property type="match status" value="1"/>
</dbReference>
<keyword evidence="2" id="KW-0489">Methyltransferase</keyword>
<keyword evidence="2" id="KW-0808">Transferase</keyword>